<organism evidence="10 11">
    <name type="scientific">Geothrix limicola</name>
    <dbReference type="NCBI Taxonomy" id="2927978"/>
    <lineage>
        <taxon>Bacteria</taxon>
        <taxon>Pseudomonadati</taxon>
        <taxon>Acidobacteriota</taxon>
        <taxon>Holophagae</taxon>
        <taxon>Holophagales</taxon>
        <taxon>Holophagaceae</taxon>
        <taxon>Geothrix</taxon>
    </lineage>
</organism>
<gene>
    <name evidence="10" type="ORF">GETHLI_01080</name>
</gene>
<accession>A0ABQ5QB72</accession>
<evidence type="ECO:0008006" key="12">
    <source>
        <dbReference type="Google" id="ProtNLM"/>
    </source>
</evidence>
<evidence type="ECO:0000256" key="5">
    <source>
        <dbReference type="ARBA" id="ARBA00023136"/>
    </source>
</evidence>
<dbReference type="RefSeq" id="WP_285568894.1">
    <property type="nucleotide sequence ID" value="NZ_BSDE01000001.1"/>
</dbReference>
<dbReference type="InterPro" id="IPR003838">
    <property type="entry name" value="ABC3_permease_C"/>
</dbReference>
<evidence type="ECO:0000259" key="8">
    <source>
        <dbReference type="Pfam" id="PF02687"/>
    </source>
</evidence>
<feature type="domain" description="MacB-like periplasmic core" evidence="9">
    <location>
        <begin position="32"/>
        <end position="262"/>
    </location>
</feature>
<dbReference type="PANTHER" id="PTHR30572">
    <property type="entry name" value="MEMBRANE COMPONENT OF TRANSPORTER-RELATED"/>
    <property type="match status" value="1"/>
</dbReference>
<comment type="caution">
    <text evidence="10">The sequence shown here is derived from an EMBL/GenBank/DDBJ whole genome shotgun (WGS) entry which is preliminary data.</text>
</comment>
<dbReference type="InterPro" id="IPR025857">
    <property type="entry name" value="MacB_PCD"/>
</dbReference>
<proteinExistence type="inferred from homology"/>
<evidence type="ECO:0000256" key="4">
    <source>
        <dbReference type="ARBA" id="ARBA00022989"/>
    </source>
</evidence>
<evidence type="ECO:0000256" key="6">
    <source>
        <dbReference type="ARBA" id="ARBA00038076"/>
    </source>
</evidence>
<reference evidence="10 11" key="1">
    <citation type="journal article" date="2023" name="Antonie Van Leeuwenhoek">
        <title>Mesoterricola silvestris gen. nov., sp. nov., Mesoterricola sediminis sp. nov., Geothrix oryzae sp. nov., Geothrix edaphica sp. nov., Geothrix rubra sp. nov., and Geothrix limicola sp. nov., six novel members of Acidobacteriota isolated from soils.</title>
        <authorList>
            <person name="Itoh H."/>
            <person name="Sugisawa Y."/>
            <person name="Mise K."/>
            <person name="Xu Z."/>
            <person name="Kuniyasu M."/>
            <person name="Ushijima N."/>
            <person name="Kawano K."/>
            <person name="Kobayashi E."/>
            <person name="Shiratori Y."/>
            <person name="Masuda Y."/>
            <person name="Senoo K."/>
        </authorList>
    </citation>
    <scope>NUCLEOTIDE SEQUENCE [LARGE SCALE GENOMIC DNA]</scope>
    <source>
        <strain evidence="10 11">Red804</strain>
    </source>
</reference>
<dbReference type="Pfam" id="PF02687">
    <property type="entry name" value="FtsX"/>
    <property type="match status" value="1"/>
</dbReference>
<comment type="similarity">
    <text evidence="6">Belongs to the ABC-4 integral membrane protein family.</text>
</comment>
<keyword evidence="3 7" id="KW-0812">Transmembrane</keyword>
<feature type="transmembrane region" description="Helical" evidence="7">
    <location>
        <begin position="33"/>
        <end position="56"/>
    </location>
</feature>
<feature type="transmembrane region" description="Helical" evidence="7">
    <location>
        <begin position="306"/>
        <end position="333"/>
    </location>
</feature>
<dbReference type="Proteomes" id="UP001165069">
    <property type="component" value="Unassembled WGS sequence"/>
</dbReference>
<evidence type="ECO:0000256" key="1">
    <source>
        <dbReference type="ARBA" id="ARBA00004651"/>
    </source>
</evidence>
<feature type="transmembrane region" description="Helical" evidence="7">
    <location>
        <begin position="393"/>
        <end position="415"/>
    </location>
</feature>
<name>A0ABQ5QB72_9BACT</name>
<keyword evidence="4 7" id="KW-1133">Transmembrane helix</keyword>
<evidence type="ECO:0000313" key="11">
    <source>
        <dbReference type="Proteomes" id="UP001165069"/>
    </source>
</evidence>
<dbReference type="InterPro" id="IPR050250">
    <property type="entry name" value="Macrolide_Exporter_MacB"/>
</dbReference>
<keyword evidence="11" id="KW-1185">Reference proteome</keyword>
<keyword evidence="2" id="KW-1003">Cell membrane</keyword>
<evidence type="ECO:0000259" key="9">
    <source>
        <dbReference type="Pfam" id="PF12704"/>
    </source>
</evidence>
<feature type="transmembrane region" description="Helical" evidence="7">
    <location>
        <begin position="354"/>
        <end position="387"/>
    </location>
</feature>
<dbReference type="EMBL" id="BSDE01000001">
    <property type="protein sequence ID" value="GLH71606.1"/>
    <property type="molecule type" value="Genomic_DNA"/>
</dbReference>
<sequence>MASAQTRSSLRSIGIENIRFAFRSILVQRLRSFLTLLGIVSGVATVIAMVSFVAGFNDAITGAFSSFGTTLVQYQKYEPRFGGGPTGPPEEQRKRRDLTLEDAQALKRLNTLAAAVSPERYLNLPALAASTTFKNRKGKEANGPTLAGVVPDYAQANNATIEDGRFFADADVTHSARTAVVGPDVAEALWFHRDPINQELLINGVAFRVIGLLEKRGSFLGGSADNIVLIPFSTFDEMFPDVKNSNGDTIHIATVPKDPKEQQAMTDQGISILRTRRGLKAKDPNDFAIFTSEGQLETFRAITGGIAGAMILIAGIALLVGGVGVMNIMLVSVTERTREIGVRKALGATRKDIAMQFLVEAIALTGVGGAIGIAVGLGIAMLVRLVFSFPAAAPLWSIVLGFGVSTAVGLIFGLWPALKAAKQDPIEALRYE</sequence>
<evidence type="ECO:0000256" key="2">
    <source>
        <dbReference type="ARBA" id="ARBA00022475"/>
    </source>
</evidence>
<dbReference type="PANTHER" id="PTHR30572:SF4">
    <property type="entry name" value="ABC TRANSPORTER PERMEASE YTRF"/>
    <property type="match status" value="1"/>
</dbReference>
<comment type="subcellular location">
    <subcellularLocation>
        <location evidence="1">Cell membrane</location>
        <topology evidence="1">Multi-pass membrane protein</topology>
    </subcellularLocation>
</comment>
<evidence type="ECO:0000256" key="3">
    <source>
        <dbReference type="ARBA" id="ARBA00022692"/>
    </source>
</evidence>
<protein>
    <recommendedName>
        <fullName evidence="12">ABC transporter permease</fullName>
    </recommendedName>
</protein>
<evidence type="ECO:0000313" key="10">
    <source>
        <dbReference type="EMBL" id="GLH71606.1"/>
    </source>
</evidence>
<evidence type="ECO:0000256" key="7">
    <source>
        <dbReference type="SAM" id="Phobius"/>
    </source>
</evidence>
<feature type="domain" description="ABC3 transporter permease C-terminal" evidence="8">
    <location>
        <begin position="312"/>
        <end position="425"/>
    </location>
</feature>
<keyword evidence="5 7" id="KW-0472">Membrane</keyword>
<dbReference type="Pfam" id="PF12704">
    <property type="entry name" value="MacB_PCD"/>
    <property type="match status" value="1"/>
</dbReference>